<sequence>MNHKKTDFDILDDVIDMHVELKTSDIAENLKMPESTVRKYVALLEKEGYELIRNDLDHRVYTQQDQQAISQMLKLKKDKKIGPEAAAAIVASHYRKATQNVSEVIPYGTSIQDKSERHELSVVADQIRTIQTQVEGLMNKEQGQAILNALEHIASSSEESRQEMQRMRRDYEVMKEKVDIVNDFIQKQAESGNGESKKKRSVLNRLFGN</sequence>
<comment type="caution">
    <text evidence="2">The sequence shown here is derived from an EMBL/GenBank/DDBJ whole genome shotgun (WGS) entry which is preliminary data.</text>
</comment>
<reference evidence="2 3" key="1">
    <citation type="submission" date="2018-08" db="EMBL/GenBank/DDBJ databases">
        <title>Bacillus jemisoniae sp. nov., Bacillus chryseoplanitiae sp. nov., Bacillus resnikiae sp. nov., and Bacillus frankliniae sp. nov., isolated from Viking spacecraft and associated surfaces.</title>
        <authorList>
            <person name="Seuylemezian A."/>
            <person name="Vaishampayan P."/>
        </authorList>
    </citation>
    <scope>NUCLEOTIDE SEQUENCE [LARGE SCALE GENOMIC DNA]</scope>
    <source>
        <strain evidence="2 3">MA001</strain>
    </source>
</reference>
<protein>
    <submittedName>
        <fullName evidence="2">Winged helix-turn-helix transcriptional regulator</fullName>
    </submittedName>
</protein>
<evidence type="ECO:0000256" key="1">
    <source>
        <dbReference type="SAM" id="MobiDB-lite"/>
    </source>
</evidence>
<evidence type="ECO:0000313" key="2">
    <source>
        <dbReference type="EMBL" id="RID87710.1"/>
    </source>
</evidence>
<dbReference type="RefSeq" id="WP_119116057.1">
    <property type="nucleotide sequence ID" value="NZ_QWVS01000010.1"/>
</dbReference>
<keyword evidence="3" id="KW-1185">Reference proteome</keyword>
<dbReference type="Proteomes" id="UP000266016">
    <property type="component" value="Unassembled WGS sequence"/>
</dbReference>
<name>A0A398BIW6_9BACI</name>
<gene>
    <name evidence="2" type="ORF">D1953_04950</name>
</gene>
<accession>A0A398BIW6</accession>
<dbReference type="EMBL" id="QWVS01000010">
    <property type="protein sequence ID" value="RID87710.1"/>
    <property type="molecule type" value="Genomic_DNA"/>
</dbReference>
<dbReference type="AlphaFoldDB" id="A0A398BIW6"/>
<evidence type="ECO:0000313" key="3">
    <source>
        <dbReference type="Proteomes" id="UP000266016"/>
    </source>
</evidence>
<dbReference type="Gene3D" id="1.10.1660.10">
    <property type="match status" value="1"/>
</dbReference>
<organism evidence="2 3">
    <name type="scientific">Peribacillus asahii</name>
    <dbReference type="NCBI Taxonomy" id="228899"/>
    <lineage>
        <taxon>Bacteria</taxon>
        <taxon>Bacillati</taxon>
        <taxon>Bacillota</taxon>
        <taxon>Bacilli</taxon>
        <taxon>Bacillales</taxon>
        <taxon>Bacillaceae</taxon>
        <taxon>Peribacillus</taxon>
    </lineage>
</organism>
<feature type="region of interest" description="Disordered" evidence="1">
    <location>
        <begin position="188"/>
        <end position="209"/>
    </location>
</feature>
<proteinExistence type="predicted"/>